<dbReference type="SUPFAM" id="SSF52218">
    <property type="entry name" value="Flavoproteins"/>
    <property type="match status" value="1"/>
</dbReference>
<name>A0A2D0N8T7_FLAN2</name>
<organism evidence="2 3">
    <name type="scientific">Flavilitoribacter nigricans (strain ATCC 23147 / DSM 23189 / NBRC 102662 / NCIMB 1420 / SS-2)</name>
    <name type="common">Lewinella nigricans</name>
    <dbReference type="NCBI Taxonomy" id="1122177"/>
    <lineage>
        <taxon>Bacteria</taxon>
        <taxon>Pseudomonadati</taxon>
        <taxon>Bacteroidota</taxon>
        <taxon>Saprospiria</taxon>
        <taxon>Saprospirales</taxon>
        <taxon>Lewinellaceae</taxon>
        <taxon>Flavilitoribacter</taxon>
    </lineage>
</organism>
<dbReference type="PANTHER" id="PTHR30543:SF21">
    <property type="entry name" value="NAD(P)H-DEPENDENT FMN REDUCTASE LOT6"/>
    <property type="match status" value="1"/>
</dbReference>
<dbReference type="Proteomes" id="UP000223913">
    <property type="component" value="Unassembled WGS sequence"/>
</dbReference>
<dbReference type="Gene3D" id="3.40.50.360">
    <property type="match status" value="1"/>
</dbReference>
<dbReference type="EMBL" id="PDUD01000024">
    <property type="protein sequence ID" value="PHN04808.1"/>
    <property type="molecule type" value="Genomic_DNA"/>
</dbReference>
<gene>
    <name evidence="2" type="ORF">CRP01_20065</name>
</gene>
<accession>A0A2D0N8T7</accession>
<keyword evidence="3" id="KW-1185">Reference proteome</keyword>
<dbReference type="PANTHER" id="PTHR30543">
    <property type="entry name" value="CHROMATE REDUCTASE"/>
    <property type="match status" value="1"/>
</dbReference>
<dbReference type="RefSeq" id="WP_099151962.1">
    <property type="nucleotide sequence ID" value="NZ_PDUD01000024.1"/>
</dbReference>
<comment type="caution">
    <text evidence="2">The sequence shown here is derived from an EMBL/GenBank/DDBJ whole genome shotgun (WGS) entry which is preliminary data.</text>
</comment>
<dbReference type="InterPro" id="IPR005025">
    <property type="entry name" value="FMN_Rdtase-like_dom"/>
</dbReference>
<dbReference type="Pfam" id="PF03358">
    <property type="entry name" value="FMN_red"/>
    <property type="match status" value="1"/>
</dbReference>
<protein>
    <submittedName>
        <fullName evidence="2">FMN reductase</fullName>
    </submittedName>
</protein>
<proteinExistence type="predicted"/>
<dbReference type="GO" id="GO:0005829">
    <property type="term" value="C:cytosol"/>
    <property type="evidence" value="ECO:0007669"/>
    <property type="project" value="TreeGrafter"/>
</dbReference>
<dbReference type="OrthoDB" id="9812295at2"/>
<dbReference type="GO" id="GO:0016491">
    <property type="term" value="F:oxidoreductase activity"/>
    <property type="evidence" value="ECO:0007669"/>
    <property type="project" value="InterPro"/>
</dbReference>
<evidence type="ECO:0000313" key="2">
    <source>
        <dbReference type="EMBL" id="PHN04808.1"/>
    </source>
</evidence>
<dbReference type="GO" id="GO:0010181">
    <property type="term" value="F:FMN binding"/>
    <property type="evidence" value="ECO:0007669"/>
    <property type="project" value="TreeGrafter"/>
</dbReference>
<dbReference type="InterPro" id="IPR029039">
    <property type="entry name" value="Flavoprotein-like_sf"/>
</dbReference>
<reference evidence="2 3" key="1">
    <citation type="submission" date="2017-10" db="EMBL/GenBank/DDBJ databases">
        <title>The draft genome sequence of Lewinella nigricans NBRC 102662.</title>
        <authorList>
            <person name="Wang K."/>
        </authorList>
    </citation>
    <scope>NUCLEOTIDE SEQUENCE [LARGE SCALE GENOMIC DNA]</scope>
    <source>
        <strain evidence="2 3">NBRC 102662</strain>
    </source>
</reference>
<dbReference type="InterPro" id="IPR050712">
    <property type="entry name" value="NAD(P)H-dep_reductase"/>
</dbReference>
<evidence type="ECO:0000313" key="3">
    <source>
        <dbReference type="Proteomes" id="UP000223913"/>
    </source>
</evidence>
<feature type="domain" description="NADPH-dependent FMN reductase-like" evidence="1">
    <location>
        <begin position="6"/>
        <end position="137"/>
    </location>
</feature>
<evidence type="ECO:0000259" key="1">
    <source>
        <dbReference type="Pfam" id="PF03358"/>
    </source>
</evidence>
<dbReference type="AlphaFoldDB" id="A0A2D0N8T7"/>
<sequence>MKQKEIFALNGSASQNSSNFRLLQVIEAAMSEDYRFSIMEDLALLPHFQTELTDTNTPAAVTHFRQRIAEAAGVLICTPEYVFSIPSRLKNALEWCVSTTVFSDKPIGLITASASGVKGQEELKLIIKTIQGIYTEETTLLIQGVKAKIDRSGKLTDPRTEAALGRFITSFKDLVG</sequence>